<organism evidence="2">
    <name type="scientific">uncultured Gemmatimonadaceae bacterium</name>
    <dbReference type="NCBI Taxonomy" id="246130"/>
    <lineage>
        <taxon>Bacteria</taxon>
        <taxon>Pseudomonadati</taxon>
        <taxon>Gemmatimonadota</taxon>
        <taxon>Gemmatimonadia</taxon>
        <taxon>Gemmatimonadales</taxon>
        <taxon>Gemmatimonadaceae</taxon>
        <taxon>environmental samples</taxon>
    </lineage>
</organism>
<protein>
    <submittedName>
        <fullName evidence="2">Uncharacterized protein</fullName>
    </submittedName>
</protein>
<accession>A0A6J4KSU4</accession>
<name>A0A6J4KSU4_9BACT</name>
<evidence type="ECO:0000256" key="1">
    <source>
        <dbReference type="SAM" id="MobiDB-lite"/>
    </source>
</evidence>
<proteinExistence type="predicted"/>
<feature type="region of interest" description="Disordered" evidence="1">
    <location>
        <begin position="1"/>
        <end position="26"/>
    </location>
</feature>
<sequence>MAACVARGGRGAPDASAGRMRGACRA</sequence>
<dbReference type="EMBL" id="CADCTU010000369">
    <property type="protein sequence ID" value="CAA9313279.1"/>
    <property type="molecule type" value="Genomic_DNA"/>
</dbReference>
<dbReference type="AlphaFoldDB" id="A0A6J4KSU4"/>
<reference evidence="2" key="1">
    <citation type="submission" date="2020-02" db="EMBL/GenBank/DDBJ databases">
        <authorList>
            <person name="Meier V. D."/>
        </authorList>
    </citation>
    <scope>NUCLEOTIDE SEQUENCE</scope>
    <source>
        <strain evidence="2">AVDCRST_MAG11</strain>
    </source>
</reference>
<evidence type="ECO:0000313" key="2">
    <source>
        <dbReference type="EMBL" id="CAA9313279.1"/>
    </source>
</evidence>
<gene>
    <name evidence="2" type="ORF">AVDCRST_MAG11-1631</name>
</gene>
<feature type="non-terminal residue" evidence="2">
    <location>
        <position position="26"/>
    </location>
</feature>